<evidence type="ECO:0000313" key="1">
    <source>
        <dbReference type="EMBL" id="UWZ82027.1"/>
    </source>
</evidence>
<dbReference type="InterPro" id="IPR023393">
    <property type="entry name" value="START-like_dom_sf"/>
</dbReference>
<dbReference type="RefSeq" id="WP_260791061.1">
    <property type="nucleotide sequence ID" value="NZ_CP093313.1"/>
</dbReference>
<proteinExistence type="predicted"/>
<keyword evidence="2" id="KW-1185">Reference proteome</keyword>
<organism evidence="1 2">
    <name type="scientific">Occallatibacter riparius</name>
    <dbReference type="NCBI Taxonomy" id="1002689"/>
    <lineage>
        <taxon>Bacteria</taxon>
        <taxon>Pseudomonadati</taxon>
        <taxon>Acidobacteriota</taxon>
        <taxon>Terriglobia</taxon>
        <taxon>Terriglobales</taxon>
        <taxon>Acidobacteriaceae</taxon>
        <taxon>Occallatibacter</taxon>
    </lineage>
</organism>
<dbReference type="Gene3D" id="3.30.530.20">
    <property type="match status" value="1"/>
</dbReference>
<dbReference type="EMBL" id="CP093313">
    <property type="protein sequence ID" value="UWZ82027.1"/>
    <property type="molecule type" value="Genomic_DNA"/>
</dbReference>
<dbReference type="Proteomes" id="UP001059380">
    <property type="component" value="Chromosome"/>
</dbReference>
<reference evidence="1" key="1">
    <citation type="submission" date="2021-04" db="EMBL/GenBank/DDBJ databases">
        <title>Phylogenetic analysis of Acidobacteriaceae.</title>
        <authorList>
            <person name="Qiu L."/>
            <person name="Zhang Q."/>
        </authorList>
    </citation>
    <scope>NUCLEOTIDE SEQUENCE</scope>
    <source>
        <strain evidence="1">DSM 25168</strain>
    </source>
</reference>
<dbReference type="KEGG" id="orp:MOP44_15765"/>
<sequence>MQVAENFVTSAEPAIVWKVLADVERWHEWTPTVLEIKPLGNSGMVVGARYRVVQPRLRPAVYQVTECVPDRRFTWVQRFPGAAMVADHRITQREASTEVELSFSSSGLLGNIVGKVFSRLITNYVRTEARSLKHRCESGI</sequence>
<dbReference type="InterPro" id="IPR019587">
    <property type="entry name" value="Polyketide_cyclase/dehydratase"/>
</dbReference>
<gene>
    <name evidence="1" type="ORF">MOP44_15765</name>
</gene>
<dbReference type="AlphaFoldDB" id="A0A9J7BHV0"/>
<evidence type="ECO:0000313" key="2">
    <source>
        <dbReference type="Proteomes" id="UP001059380"/>
    </source>
</evidence>
<accession>A0A9J7BHV0</accession>
<name>A0A9J7BHV0_9BACT</name>
<dbReference type="SUPFAM" id="SSF55961">
    <property type="entry name" value="Bet v1-like"/>
    <property type="match status" value="1"/>
</dbReference>
<protein>
    <submittedName>
        <fullName evidence="1">SRPBCC family protein</fullName>
    </submittedName>
</protein>
<dbReference type="Pfam" id="PF10604">
    <property type="entry name" value="Polyketide_cyc2"/>
    <property type="match status" value="1"/>
</dbReference>